<dbReference type="EMBL" id="KC821624">
    <property type="protein sequence ID" value="AGO48888.1"/>
    <property type="molecule type" value="Genomic_DNA"/>
</dbReference>
<keyword evidence="1" id="KW-0812">Transmembrane</keyword>
<feature type="transmembrane region" description="Helical" evidence="1">
    <location>
        <begin position="77"/>
        <end position="95"/>
    </location>
</feature>
<keyword evidence="3" id="KW-1185">Reference proteome</keyword>
<feature type="transmembrane region" description="Helical" evidence="1">
    <location>
        <begin position="54"/>
        <end position="71"/>
    </location>
</feature>
<evidence type="ECO:0000313" key="2">
    <source>
        <dbReference type="EMBL" id="AGO48888.1"/>
    </source>
</evidence>
<name>S0A3S4_9CAUD</name>
<accession>S0A3S4</accession>
<gene>
    <name evidence="2" type="ORF">Phi14:2_gp010</name>
</gene>
<reference evidence="2 3" key="1">
    <citation type="journal article" date="2013" name="Proc. Natl. Acad. Sci. U.S.A.">
        <title>Twelve previously unknown phage genera are ubiquitous in global oceans.</title>
        <authorList>
            <person name="Holmfeldt K."/>
            <person name="Solonenko N."/>
            <person name="Shah M."/>
            <person name="Corrier K."/>
            <person name="Riemann L."/>
            <person name="Verberkmoes N.C."/>
            <person name="Sullivan M.B."/>
        </authorList>
    </citation>
    <scope>NUCLEOTIDE SEQUENCE [LARGE SCALE GENOMIC DNA]</scope>
    <source>
        <strain evidence="2">Phi14:2</strain>
    </source>
</reference>
<evidence type="ECO:0008006" key="4">
    <source>
        <dbReference type="Google" id="ProtNLM"/>
    </source>
</evidence>
<organism evidence="2 3">
    <name type="scientific">Cellulophaga phage phi14:2</name>
    <dbReference type="NCBI Taxonomy" id="1327990"/>
    <lineage>
        <taxon>Viruses</taxon>
        <taxon>Duplodnaviria</taxon>
        <taxon>Heunggongvirae</taxon>
        <taxon>Uroviricota</taxon>
        <taxon>Caudoviricetes</taxon>
        <taxon>Crassvirales</taxon>
        <taxon>Steigviridae</taxon>
        <taxon>Asinivirinae</taxon>
        <taxon>Akihdevirus</taxon>
        <taxon>Akihdevirus balticus</taxon>
    </lineage>
</organism>
<evidence type="ECO:0000313" key="3">
    <source>
        <dbReference type="Proteomes" id="UP000014725"/>
    </source>
</evidence>
<proteinExistence type="predicted"/>
<feature type="transmembrane region" description="Helical" evidence="1">
    <location>
        <begin position="6"/>
        <end position="23"/>
    </location>
</feature>
<dbReference type="Proteomes" id="UP000014725">
    <property type="component" value="Segment"/>
</dbReference>
<sequence>MNEIIIIIILTSIVIIHHILFYIKIKNNKDYIKTYIEYDDIDAALKTADETFQFLMINLISNTIVLNIIILTGNTDFVLIGILMIILAIINYINLTETKKLILKLL</sequence>
<protein>
    <recommendedName>
        <fullName evidence="4">DUF3784 domain-containing protein</fullName>
    </recommendedName>
</protein>
<reference evidence="3" key="2">
    <citation type="submission" date="2013-03" db="EMBL/GenBank/DDBJ databases">
        <title>The Cellulophaga phages: a novel, diverse, and globally ubiquitous model system.</title>
        <authorList>
            <person name="Holmfeldt K."/>
            <person name="Solonenko N."/>
            <person name="Shah M."/>
            <person name="Corrier K."/>
            <person name="Riemann L."/>
            <person name="VerBerkmoes N.C."/>
            <person name="Sullivan M.B."/>
        </authorList>
    </citation>
    <scope>NUCLEOTIDE SEQUENCE [LARGE SCALE GENOMIC DNA]</scope>
</reference>
<keyword evidence="1" id="KW-0472">Membrane</keyword>
<evidence type="ECO:0000256" key="1">
    <source>
        <dbReference type="SAM" id="Phobius"/>
    </source>
</evidence>
<keyword evidence="1" id="KW-1133">Transmembrane helix</keyword>